<accession>A0AAD2A4J0</accession>
<dbReference type="Proteomes" id="UP000834106">
    <property type="component" value="Chromosome 17"/>
</dbReference>
<protein>
    <submittedName>
        <fullName evidence="1">Uncharacterized protein</fullName>
    </submittedName>
</protein>
<organism evidence="1 2">
    <name type="scientific">Fraxinus pennsylvanica</name>
    <dbReference type="NCBI Taxonomy" id="56036"/>
    <lineage>
        <taxon>Eukaryota</taxon>
        <taxon>Viridiplantae</taxon>
        <taxon>Streptophyta</taxon>
        <taxon>Embryophyta</taxon>
        <taxon>Tracheophyta</taxon>
        <taxon>Spermatophyta</taxon>
        <taxon>Magnoliopsida</taxon>
        <taxon>eudicotyledons</taxon>
        <taxon>Gunneridae</taxon>
        <taxon>Pentapetalae</taxon>
        <taxon>asterids</taxon>
        <taxon>lamiids</taxon>
        <taxon>Lamiales</taxon>
        <taxon>Oleaceae</taxon>
        <taxon>Oleeae</taxon>
        <taxon>Fraxinus</taxon>
    </lineage>
</organism>
<dbReference type="AlphaFoldDB" id="A0AAD2A4J0"/>
<evidence type="ECO:0000313" key="2">
    <source>
        <dbReference type="Proteomes" id="UP000834106"/>
    </source>
</evidence>
<keyword evidence="2" id="KW-1185">Reference proteome</keyword>
<dbReference type="EMBL" id="OU503052">
    <property type="protein sequence ID" value="CAI9781008.1"/>
    <property type="molecule type" value="Genomic_DNA"/>
</dbReference>
<proteinExistence type="predicted"/>
<gene>
    <name evidence="1" type="ORF">FPE_LOCUS28438</name>
</gene>
<sequence>MFVHSNDRKGRGMAPSTNNLRRLLEYRSKNERLEMFDGQGRLVLTVTQYILKLCSEDDKIIVLLERLDDSAKLCWGCVTTPKSGVVSLFLVDSLLDDLKDLTNHEDDRIVDVKDQIIAIHDELKSLRTFLDDIQVESQTSIYEQHHRLSIYSRSYPTLPRPFGLHVRSLLGNLPDPSAFIISSLKLLKVLDLSTLDLRMHNPTGMDVQVLLSGGAKFSESWRMRAAMNERFQENNLENFSSIFISDENDEKILKCSPHLRRLTCKITFFWDSSENNYRYP</sequence>
<evidence type="ECO:0000313" key="1">
    <source>
        <dbReference type="EMBL" id="CAI9781008.1"/>
    </source>
</evidence>
<name>A0AAD2A4J0_9LAMI</name>
<reference evidence="1" key="1">
    <citation type="submission" date="2023-05" db="EMBL/GenBank/DDBJ databases">
        <authorList>
            <person name="Huff M."/>
        </authorList>
    </citation>
    <scope>NUCLEOTIDE SEQUENCE</scope>
</reference>